<dbReference type="STRING" id="1263082.A0A068SHL9"/>
<evidence type="ECO:0000313" key="11">
    <source>
        <dbReference type="Proteomes" id="UP000027586"/>
    </source>
</evidence>
<feature type="compositionally biased region" description="Polar residues" evidence="5">
    <location>
        <begin position="50"/>
        <end position="59"/>
    </location>
</feature>
<comment type="caution">
    <text evidence="10">The sequence shown here is derived from an EMBL/GenBank/DDBJ whole genome shotgun (WGS) entry which is preliminary data.</text>
</comment>
<evidence type="ECO:0000256" key="3">
    <source>
        <dbReference type="ARBA" id="ARBA00022989"/>
    </source>
</evidence>
<protein>
    <recommendedName>
        <fullName evidence="12">ER transporter 6TM N-terminal domain-containing protein</fullName>
    </recommendedName>
</protein>
<feature type="compositionally biased region" description="Low complexity" evidence="5">
    <location>
        <begin position="77"/>
        <end position="87"/>
    </location>
</feature>
<keyword evidence="11" id="KW-1185">Reference proteome</keyword>
<feature type="compositionally biased region" description="Basic and acidic residues" evidence="5">
    <location>
        <begin position="892"/>
        <end position="915"/>
    </location>
</feature>
<dbReference type="OrthoDB" id="1924968at2759"/>
<evidence type="ECO:0000259" key="7">
    <source>
        <dbReference type="Pfam" id="PF10334"/>
    </source>
</evidence>
<comment type="subcellular location">
    <subcellularLocation>
        <location evidence="1">Membrane</location>
        <topology evidence="1">Multi-pass membrane protein</topology>
    </subcellularLocation>
</comment>
<evidence type="ECO:0008006" key="12">
    <source>
        <dbReference type="Google" id="ProtNLM"/>
    </source>
</evidence>
<dbReference type="VEuPathDB" id="FungiDB:LCOR_12304.1"/>
<evidence type="ECO:0000259" key="9">
    <source>
        <dbReference type="Pfam" id="PF13515"/>
    </source>
</evidence>
<dbReference type="GO" id="GO:0016020">
    <property type="term" value="C:membrane"/>
    <property type="evidence" value="ECO:0007669"/>
    <property type="project" value="UniProtKB-SubCell"/>
</dbReference>
<evidence type="ECO:0000256" key="6">
    <source>
        <dbReference type="SAM" id="Phobius"/>
    </source>
</evidence>
<dbReference type="Proteomes" id="UP000027586">
    <property type="component" value="Unassembled WGS sequence"/>
</dbReference>
<dbReference type="Pfam" id="PF10337">
    <property type="entry name" value="ArAE_2_N"/>
    <property type="match status" value="2"/>
</dbReference>
<evidence type="ECO:0000256" key="1">
    <source>
        <dbReference type="ARBA" id="ARBA00004141"/>
    </source>
</evidence>
<evidence type="ECO:0000313" key="10">
    <source>
        <dbReference type="EMBL" id="CDH61530.1"/>
    </source>
</evidence>
<keyword evidence="4 6" id="KW-0472">Membrane</keyword>
<dbReference type="PANTHER" id="PTHR47804:SF3">
    <property type="entry name" value="PROTEIN BRE4"/>
    <property type="match status" value="1"/>
</dbReference>
<feature type="transmembrane region" description="Helical" evidence="6">
    <location>
        <begin position="1015"/>
        <end position="1035"/>
    </location>
</feature>
<dbReference type="PANTHER" id="PTHR47804">
    <property type="entry name" value="60S RIBOSOMAL PROTEIN L19"/>
    <property type="match status" value="1"/>
</dbReference>
<evidence type="ECO:0000256" key="5">
    <source>
        <dbReference type="SAM" id="MobiDB-lite"/>
    </source>
</evidence>
<feature type="transmembrane region" description="Helical" evidence="6">
    <location>
        <begin position="307"/>
        <end position="329"/>
    </location>
</feature>
<feature type="compositionally biased region" description="Polar residues" evidence="5">
    <location>
        <begin position="531"/>
        <end position="544"/>
    </location>
</feature>
<evidence type="ECO:0000256" key="2">
    <source>
        <dbReference type="ARBA" id="ARBA00022692"/>
    </source>
</evidence>
<reference evidence="10" key="1">
    <citation type="submission" date="2013-08" db="EMBL/GenBank/DDBJ databases">
        <title>Gene expansion shapes genome architecture in the human pathogen Lichtheimia corymbifera: an evolutionary genomics analysis in the ancient terrestrial Mucorales (Mucoromycotina).</title>
        <authorList>
            <person name="Schwartze V.U."/>
            <person name="Winter S."/>
            <person name="Shelest E."/>
            <person name="Marcet-Houben M."/>
            <person name="Horn F."/>
            <person name="Wehner S."/>
            <person name="Hoffmann K."/>
            <person name="Riege K."/>
            <person name="Sammeth M."/>
            <person name="Nowrousian M."/>
            <person name="Valiante V."/>
            <person name="Linde J."/>
            <person name="Jacobsen I.D."/>
            <person name="Marz M."/>
            <person name="Brakhage A.A."/>
            <person name="Gabaldon T."/>
            <person name="Bocker S."/>
            <person name="Voigt K."/>
        </authorList>
    </citation>
    <scope>NUCLEOTIDE SEQUENCE [LARGE SCALE GENOMIC DNA]</scope>
    <source>
        <strain evidence="10">FSU 9682</strain>
    </source>
</reference>
<evidence type="ECO:0000256" key="4">
    <source>
        <dbReference type="ARBA" id="ARBA00023136"/>
    </source>
</evidence>
<feature type="transmembrane region" description="Helical" evidence="6">
    <location>
        <begin position="1075"/>
        <end position="1095"/>
    </location>
</feature>
<gene>
    <name evidence="10" type="ORF">LCOR_12304.1</name>
</gene>
<keyword evidence="3 6" id="KW-1133">Transmembrane helix</keyword>
<dbReference type="InterPro" id="IPR018820">
    <property type="entry name" value="BRE4-related_DUF2421"/>
</dbReference>
<keyword evidence="2 6" id="KW-0812">Transmembrane</keyword>
<dbReference type="Pfam" id="PF10334">
    <property type="entry name" value="BRE4"/>
    <property type="match status" value="1"/>
</dbReference>
<feature type="domain" description="Putative ER transporter 6TM N-terminal" evidence="8">
    <location>
        <begin position="187"/>
        <end position="272"/>
    </location>
</feature>
<sequence>MDHLQFPALLYILQLQHPFIALSLHNIPLPMTRDIKDHQQWAHFRFGRNPSHTSDNDTIPPTPMEKRHGYFDFSLSEQQQQQQQQQHNHNEQGSAVPRIFTIEPSLSSMDDDEDDKTQHNDPIANPTDKQPTPASPPQRPPSQQQRGVSFRPKLEYIGRVYSQAWSINTLDDEPRSRKERLIAFLHRRFPSRIVRRIIKCTIAYFISTLFALINPVADAIGPACVLTAAGVIFNHPGRTMGAQFDTTITSALGICSALAFSYAGLACSVAYNVRHPDTIQYGTIINALFLFLGIFLAQTLRQFLPRFFFFSLQAMTVFIFCFTTTPGLMQTTLPTSLPLSYGIPLLCGAAISQVVNLFVWPETAVDGLGRALQESFSSSRDMLDMITKQFFLDPDSDMVAGEVVDETAEKMRVSMVKVKTAYHEAKYEISYTYIRPYKLGNIQKSLDRLTKHLNILGGSLKTERVLFENAIASLNQQEEEHDMQQQQQQPSELHPTDIDSDQEEVPKKSTLRWLNQEDELNLRRAAMLAAGNTSPQHSRPNSHMGSRAGSRAGSRPGSRAGSRRNSLDEDYNEQNQKSVSSIRSFLNMAKLGGSHAPKPPPKPNRPMGHGDGELLVTYLESLRDPLMRLSMECVSVLDCVSYSICSELDMDDEDDKSIWKTWKSYIRHILRWKAKTETSEGKKKSLPHDPSQCDCSTKMDQAIRRFDKAESERMQRLYDIKGSEDLDLGMREELFLVFFFIFSLREVAKELGSMADTMDELRSSRNGRRPRKHLYMPQLTQKWWRKWASTANHQSVRDRGGYSLAALKPAMTEQVRKTDVQEEYRLTRMKTTDTNSRKMRRMSSVVSQSSNALSPIERLSTKSTLTSLRKRSVTKDSSHSVPSDQLSPTEKTPSKEEDLEEGKEQDTENQQPEEKAPLSLRVRYAIWEGYQFVKKYEFKFALKMGAAVLGLTIPAYVPSSTAWYQSVRGQWTCMTIIAIMNPTSGGTFHASFWRIIGTLIGAFVGWGALESDGGSAYLLALFGVLLSIPFFYLHLASTYNKIGTVVLMTYVAVALSRYVTSPPEPISVTVWKRTITVIIGIVVAVCLNWAVWPFVARHAVRKSIANVIGELGDYYTYLMGTFLFGCHAKPAEEDIKRAQKLEGSIQKSINACNVLLELTDHEPRLKGPFPKDFYKEMIVSTRNLLDRLMSIRIALTNMPLEVKNDICKRELNVYRRDMTAAMLLHFYTLQSSLRSKIPLPAYMPSARSARSRLMRYRHKLSKNGYRWVRYRNICWFAMACCVQEIIEELEHMNDLVRFIVGESKYADRARRLDTLL</sequence>
<feature type="transmembrane region" description="Helical" evidence="6">
    <location>
        <begin position="992"/>
        <end position="1009"/>
    </location>
</feature>
<accession>A0A068SHL9</accession>
<organism evidence="10 11">
    <name type="scientific">Lichtheimia corymbifera JMRC:FSU:9682</name>
    <dbReference type="NCBI Taxonomy" id="1263082"/>
    <lineage>
        <taxon>Eukaryota</taxon>
        <taxon>Fungi</taxon>
        <taxon>Fungi incertae sedis</taxon>
        <taxon>Mucoromycota</taxon>
        <taxon>Mucoromycotina</taxon>
        <taxon>Mucoromycetes</taxon>
        <taxon>Mucorales</taxon>
        <taxon>Lichtheimiaceae</taxon>
        <taxon>Lichtheimia</taxon>
    </lineage>
</organism>
<feature type="region of interest" description="Disordered" evidence="5">
    <location>
        <begin position="46"/>
        <end position="149"/>
    </location>
</feature>
<dbReference type="PRINTS" id="PR02047">
    <property type="entry name" value="BREFELDNASP4"/>
</dbReference>
<dbReference type="InterPro" id="IPR052430">
    <property type="entry name" value="IVT-Associated"/>
</dbReference>
<feature type="transmembrane region" description="Helical" evidence="6">
    <location>
        <begin position="940"/>
        <end position="957"/>
    </location>
</feature>
<feature type="region of interest" description="Disordered" evidence="5">
    <location>
        <begin position="823"/>
        <end position="915"/>
    </location>
</feature>
<feature type="domain" description="DUF2421" evidence="7">
    <location>
        <begin position="1095"/>
        <end position="1315"/>
    </location>
</feature>
<feature type="domain" description="Integral membrane bound transporter" evidence="9">
    <location>
        <begin position="963"/>
        <end position="1086"/>
    </location>
</feature>
<feature type="domain" description="Putative ER transporter 6TM N-terminal" evidence="8">
    <location>
        <begin position="283"/>
        <end position="497"/>
    </location>
</feature>
<dbReference type="EMBL" id="CBTN010000202">
    <property type="protein sequence ID" value="CDH61530.1"/>
    <property type="molecule type" value="Genomic_DNA"/>
</dbReference>
<evidence type="ECO:0000259" key="8">
    <source>
        <dbReference type="Pfam" id="PF10337"/>
    </source>
</evidence>
<dbReference type="InterPro" id="IPR049453">
    <property type="entry name" value="Memb_transporter_dom"/>
</dbReference>
<feature type="transmembrane region" description="Helical" evidence="6">
    <location>
        <begin position="279"/>
        <end position="300"/>
    </location>
</feature>
<feature type="transmembrane region" description="Helical" evidence="6">
    <location>
        <begin position="219"/>
        <end position="236"/>
    </location>
</feature>
<feature type="region of interest" description="Disordered" evidence="5">
    <location>
        <begin position="531"/>
        <end position="610"/>
    </location>
</feature>
<name>A0A068SHL9_9FUNG</name>
<feature type="transmembrane region" description="Helical" evidence="6">
    <location>
        <begin position="1042"/>
        <end position="1060"/>
    </location>
</feature>
<dbReference type="InterPro" id="IPR018823">
    <property type="entry name" value="ArAE_2_N"/>
</dbReference>
<feature type="compositionally biased region" description="Low complexity" evidence="5">
    <location>
        <begin position="545"/>
        <end position="564"/>
    </location>
</feature>
<feature type="compositionally biased region" description="Polar residues" evidence="5">
    <location>
        <begin position="879"/>
        <end position="891"/>
    </location>
</feature>
<feature type="transmembrane region" description="Helical" evidence="6">
    <location>
        <begin position="248"/>
        <end position="273"/>
    </location>
</feature>
<dbReference type="Pfam" id="PF13515">
    <property type="entry name" value="FUSC_2"/>
    <property type="match status" value="1"/>
</dbReference>
<dbReference type="InterPro" id="IPR023244">
    <property type="entry name" value="Brefeldin_A-sensitivity_4"/>
</dbReference>
<proteinExistence type="predicted"/>
<feature type="compositionally biased region" description="Polar residues" evidence="5">
    <location>
        <begin position="573"/>
        <end position="584"/>
    </location>
</feature>
<feature type="region of interest" description="Disordered" evidence="5">
    <location>
        <begin position="477"/>
        <end position="513"/>
    </location>
</feature>